<keyword evidence="1" id="KW-0472">Membrane</keyword>
<keyword evidence="1" id="KW-1133">Transmembrane helix</keyword>
<proteinExistence type="predicted"/>
<evidence type="ECO:0008006" key="4">
    <source>
        <dbReference type="Google" id="ProtNLM"/>
    </source>
</evidence>
<accession>A0ABY9T1X8</accession>
<reference evidence="2 3" key="1">
    <citation type="submission" date="2023-09" db="EMBL/GenBank/DDBJ databases">
        <title>Complete Genome and Methylome dissection of Bacillus brevis NEB573 original source of BbsI restriction endonuclease.</title>
        <authorList>
            <person name="Fomenkov A."/>
            <person name="Roberts R.D."/>
        </authorList>
    </citation>
    <scope>NUCLEOTIDE SEQUENCE [LARGE SCALE GENOMIC DNA]</scope>
    <source>
        <strain evidence="2 3">NEB573</strain>
    </source>
</reference>
<organism evidence="2 3">
    <name type="scientific">Brevibacillus brevis</name>
    <name type="common">Bacillus brevis</name>
    <dbReference type="NCBI Taxonomy" id="1393"/>
    <lineage>
        <taxon>Bacteria</taxon>
        <taxon>Bacillati</taxon>
        <taxon>Bacillota</taxon>
        <taxon>Bacilli</taxon>
        <taxon>Bacillales</taxon>
        <taxon>Paenibacillaceae</taxon>
        <taxon>Brevibacillus</taxon>
    </lineage>
</organism>
<keyword evidence="1" id="KW-0812">Transmembrane</keyword>
<evidence type="ECO:0000313" key="2">
    <source>
        <dbReference type="EMBL" id="WNC14108.1"/>
    </source>
</evidence>
<sequence>MLDFGAVSLEWGTMIVQLFVLLPALLFYAFVVYFLWSALSFMKKKLQLDRERNQKLAEIVETCKGRQES</sequence>
<dbReference type="RefSeq" id="WP_310766034.1">
    <property type="nucleotide sequence ID" value="NZ_CP134050.1"/>
</dbReference>
<feature type="transmembrane region" description="Helical" evidence="1">
    <location>
        <begin position="15"/>
        <end position="36"/>
    </location>
</feature>
<gene>
    <name evidence="2" type="ORF">RGB73_26075</name>
</gene>
<evidence type="ECO:0000256" key="1">
    <source>
        <dbReference type="SAM" id="Phobius"/>
    </source>
</evidence>
<keyword evidence="3" id="KW-1185">Reference proteome</keyword>
<name>A0ABY9T1X8_BREBE</name>
<dbReference type="EMBL" id="CP134050">
    <property type="protein sequence ID" value="WNC14108.1"/>
    <property type="molecule type" value="Genomic_DNA"/>
</dbReference>
<evidence type="ECO:0000313" key="3">
    <source>
        <dbReference type="Proteomes" id="UP001256827"/>
    </source>
</evidence>
<dbReference type="Proteomes" id="UP001256827">
    <property type="component" value="Chromosome"/>
</dbReference>
<protein>
    <recommendedName>
        <fullName evidence="4">DUF4083 domain-containing protein</fullName>
    </recommendedName>
</protein>